<accession>A0A927CHG8</accession>
<dbReference type="RefSeq" id="WP_190858273.1">
    <property type="nucleotide sequence ID" value="NZ_JACXIY010000003.1"/>
</dbReference>
<organism evidence="1 2">
    <name type="scientific">Paenibacillus arenilitoris</name>
    <dbReference type="NCBI Taxonomy" id="2772299"/>
    <lineage>
        <taxon>Bacteria</taxon>
        <taxon>Bacillati</taxon>
        <taxon>Bacillota</taxon>
        <taxon>Bacilli</taxon>
        <taxon>Bacillales</taxon>
        <taxon>Paenibacillaceae</taxon>
        <taxon>Paenibacillus</taxon>
    </lineage>
</organism>
<evidence type="ECO:0000313" key="1">
    <source>
        <dbReference type="EMBL" id="MBD2867594.1"/>
    </source>
</evidence>
<evidence type="ECO:0008006" key="3">
    <source>
        <dbReference type="Google" id="ProtNLM"/>
    </source>
</evidence>
<evidence type="ECO:0000313" key="2">
    <source>
        <dbReference type="Proteomes" id="UP000632125"/>
    </source>
</evidence>
<name>A0A927CHG8_9BACL</name>
<sequence>MTRQRSVSVTRCSLVVSPVDVWTRRLPAPSALSVSLQGVQKKPIRKPDGTYLFLDLPPGSYALEVASPFFLPYWETIVTSELDPLSPLVTVPLMPGPGYAYPPSATGVTFLLCGEDGRPLPGAPVDAYIDDDSAARGRLAQETLEAGAWSASIGLLQGKTVAGESLLLRGQGKEELVRVAETLPGGGLRFRQPVKESYRRGAVLLPAVRTVSAPNGTVLLPLRGTLPPSFTVKASATSGKAAVSASLAAKAGQVAAAPPVTLHREK</sequence>
<comment type="caution">
    <text evidence="1">The sequence shown here is derived from an EMBL/GenBank/DDBJ whole genome shotgun (WGS) entry which is preliminary data.</text>
</comment>
<proteinExistence type="predicted"/>
<reference evidence="1" key="1">
    <citation type="submission" date="2020-09" db="EMBL/GenBank/DDBJ databases">
        <title>A novel bacterium of genus Paenibacillus, isolated from South China Sea.</title>
        <authorList>
            <person name="Huang H."/>
            <person name="Mo K."/>
            <person name="Hu Y."/>
        </authorList>
    </citation>
    <scope>NUCLEOTIDE SEQUENCE</scope>
    <source>
        <strain evidence="1">IB182493</strain>
    </source>
</reference>
<dbReference type="Proteomes" id="UP000632125">
    <property type="component" value="Unassembled WGS sequence"/>
</dbReference>
<keyword evidence="2" id="KW-1185">Reference proteome</keyword>
<gene>
    <name evidence="1" type="ORF">IDH41_03320</name>
</gene>
<dbReference type="AlphaFoldDB" id="A0A927CHG8"/>
<dbReference type="EMBL" id="JACXIY010000003">
    <property type="protein sequence ID" value="MBD2867594.1"/>
    <property type="molecule type" value="Genomic_DNA"/>
</dbReference>
<protein>
    <recommendedName>
        <fullName evidence="3">Carboxypeptidase regulatory-like domain-containing protein</fullName>
    </recommendedName>
</protein>